<evidence type="ECO:0000256" key="2">
    <source>
        <dbReference type="ARBA" id="ARBA00022448"/>
    </source>
</evidence>
<protein>
    <recommendedName>
        <fullName evidence="13">Cation/H+ exchanger transmembrane domain-containing protein</fullName>
    </recommendedName>
</protein>
<keyword evidence="3 12" id="KW-0812">Transmembrane</keyword>
<keyword evidence="8" id="KW-0739">Sodium transport</keyword>
<keyword evidence="2" id="KW-0813">Transport</keyword>
<organism evidence="15">
    <name type="scientific">Chloropicon primus</name>
    <dbReference type="NCBI Taxonomy" id="1764295"/>
    <lineage>
        <taxon>Eukaryota</taxon>
        <taxon>Viridiplantae</taxon>
        <taxon>Chlorophyta</taxon>
        <taxon>Chloropicophyceae</taxon>
        <taxon>Chloropicales</taxon>
        <taxon>Chloropicaceae</taxon>
        <taxon>Chloropicon</taxon>
    </lineage>
</organism>
<dbReference type="PANTHER" id="PTHR10110:SF197">
    <property type="entry name" value="SODIUM_HYDROGEN EXCHANGER"/>
    <property type="match status" value="1"/>
</dbReference>
<sequence>MEGGPEVPTELELESNQIYFLVLILLLLICFIGSDCATRRLWFLTEGSFATLVGLVGGVGFLLVSVFGKKEFRSLKIMFDSEVFLDILLPPIIFQQGFSMHKQRFFKQMGGILSFGLLGTILSFAVISVMISVLSVFSTRTCLKLGAIMAATDSVAVLQVLSQKRTPLLHSLVFGEGVVNDASSIVLLRSIKSAYKQVKMDDALSSTVYHIFFSFFVTFTLSSLVGISVGLFSALLMRLRAVSNSYRERLDDEATPTWLQRSASMRGIHLDFLANLTATHQVILLGLLAYLAYFSSELLGLSGIMTLFVTGLVMSHYTQHNLDDEAKVTCTNLFHALSLLAEVVIYILVGLDSLYKGNWNNVNKSQVIALVVVLLLAILLARIVFVFPMCYLANLLPGLMQVQKAGQLSRLNFYDMCIIVWAGTLRGAVSVALCLYAFAPDPIKADKEASTVIAAVMALVIFSVIALGAATKPLIQFLDAKRMILVRNASGVVEEDGGLGLSLVRFPSGYESEPPSTPPRSPSAANASHVRRKSWLMKKWDVFDDEVMKPIFGGEMTSRTSHQILEEDSEEETSTARDVCLKSENH</sequence>
<proteinExistence type="predicted"/>
<feature type="transmembrane region" description="Helical" evidence="12">
    <location>
        <begin position="330"/>
        <end position="348"/>
    </location>
</feature>
<evidence type="ECO:0000259" key="13">
    <source>
        <dbReference type="Pfam" id="PF00999"/>
    </source>
</evidence>
<keyword evidence="6" id="KW-0406">Ion transport</keyword>
<evidence type="ECO:0000313" key="15">
    <source>
        <dbReference type="EMBL" id="CAD9714875.1"/>
    </source>
</evidence>
<evidence type="ECO:0000313" key="14">
    <source>
        <dbReference type="EMBL" id="CAD9714874.1"/>
    </source>
</evidence>
<evidence type="ECO:0000256" key="10">
    <source>
        <dbReference type="ARBA" id="ARBA00047912"/>
    </source>
</evidence>
<feature type="transmembrane region" description="Helical" evidence="12">
    <location>
        <begin position="299"/>
        <end position="318"/>
    </location>
</feature>
<dbReference type="PRINTS" id="PR01084">
    <property type="entry name" value="NAHEXCHNGR"/>
</dbReference>
<dbReference type="InterPro" id="IPR018422">
    <property type="entry name" value="Cation/H_exchanger_CPA1"/>
</dbReference>
<gene>
    <name evidence="14" type="ORF">CPRI1469_LOCUS3728</name>
    <name evidence="15" type="ORF">CPRI1469_LOCUS3729</name>
</gene>
<evidence type="ECO:0000256" key="8">
    <source>
        <dbReference type="ARBA" id="ARBA00023201"/>
    </source>
</evidence>
<dbReference type="InterPro" id="IPR004709">
    <property type="entry name" value="NaH_exchanger"/>
</dbReference>
<dbReference type="Gene3D" id="6.10.140.1330">
    <property type="match status" value="1"/>
</dbReference>
<feature type="transmembrane region" description="Helical" evidence="12">
    <location>
        <begin position="211"/>
        <end position="237"/>
    </location>
</feature>
<dbReference type="GO" id="GO:0015385">
    <property type="term" value="F:sodium:proton antiporter activity"/>
    <property type="evidence" value="ECO:0007669"/>
    <property type="project" value="InterPro"/>
</dbReference>
<evidence type="ECO:0000256" key="9">
    <source>
        <dbReference type="ARBA" id="ARBA00047524"/>
    </source>
</evidence>
<evidence type="ECO:0000256" key="4">
    <source>
        <dbReference type="ARBA" id="ARBA00022989"/>
    </source>
</evidence>
<feature type="transmembrane region" description="Helical" evidence="12">
    <location>
        <begin position="18"/>
        <end position="37"/>
    </location>
</feature>
<dbReference type="GO" id="GO:0098719">
    <property type="term" value="P:sodium ion import across plasma membrane"/>
    <property type="evidence" value="ECO:0007669"/>
    <property type="project" value="TreeGrafter"/>
</dbReference>
<feature type="transmembrane region" description="Helical" evidence="12">
    <location>
        <begin position="115"/>
        <end position="137"/>
    </location>
</feature>
<dbReference type="AlphaFoldDB" id="A0A7S2WYN4"/>
<reference evidence="15" key="1">
    <citation type="submission" date="2021-01" db="EMBL/GenBank/DDBJ databases">
        <authorList>
            <person name="Corre E."/>
            <person name="Pelletier E."/>
            <person name="Niang G."/>
            <person name="Scheremetjew M."/>
            <person name="Finn R."/>
            <person name="Kale V."/>
            <person name="Holt S."/>
            <person name="Cochrane G."/>
            <person name="Meng A."/>
            <person name="Brown T."/>
            <person name="Cohen L."/>
        </authorList>
    </citation>
    <scope>NUCLEOTIDE SEQUENCE</scope>
    <source>
        <strain evidence="15">CCMP1205</strain>
    </source>
</reference>
<feature type="domain" description="Cation/H+ exchanger transmembrane" evidence="13">
    <location>
        <begin position="280"/>
        <end position="473"/>
    </location>
</feature>
<feature type="transmembrane region" description="Helical" evidence="12">
    <location>
        <begin position="451"/>
        <end position="475"/>
    </location>
</feature>
<feature type="transmembrane region" description="Helical" evidence="12">
    <location>
        <begin position="49"/>
        <end position="68"/>
    </location>
</feature>
<dbReference type="EMBL" id="HBHL01005805">
    <property type="protein sequence ID" value="CAD9714874.1"/>
    <property type="molecule type" value="Transcribed_RNA"/>
</dbReference>
<dbReference type="PANTHER" id="PTHR10110">
    <property type="entry name" value="SODIUM/HYDROGEN EXCHANGER"/>
    <property type="match status" value="1"/>
</dbReference>
<dbReference type="EMBL" id="HBHL01005806">
    <property type="protein sequence ID" value="CAD9714875.1"/>
    <property type="molecule type" value="Transcribed_RNA"/>
</dbReference>
<feature type="transmembrane region" description="Helical" evidence="12">
    <location>
        <begin position="368"/>
        <end position="392"/>
    </location>
</feature>
<name>A0A7S2WYN4_9CHLO</name>
<feature type="region of interest" description="Disordered" evidence="11">
    <location>
        <begin position="558"/>
        <end position="586"/>
    </location>
</feature>
<comment type="catalytic activity">
    <reaction evidence="9">
        <text>Na(+)(in) + H(+)(out) = Na(+)(out) + H(+)(in)</text>
        <dbReference type="Rhea" id="RHEA:29419"/>
        <dbReference type="ChEBI" id="CHEBI:15378"/>
        <dbReference type="ChEBI" id="CHEBI:29101"/>
    </reaction>
</comment>
<evidence type="ECO:0000256" key="12">
    <source>
        <dbReference type="SAM" id="Phobius"/>
    </source>
</evidence>
<dbReference type="InterPro" id="IPR006153">
    <property type="entry name" value="Cation/H_exchanger_TM"/>
</dbReference>
<feature type="transmembrane region" description="Helical" evidence="12">
    <location>
        <begin position="272"/>
        <end position="293"/>
    </location>
</feature>
<comment type="catalytic activity">
    <reaction evidence="10">
        <text>K(+)(in) + H(+)(out) = K(+)(out) + H(+)(in)</text>
        <dbReference type="Rhea" id="RHEA:29467"/>
        <dbReference type="ChEBI" id="CHEBI:15378"/>
        <dbReference type="ChEBI" id="CHEBI:29103"/>
    </reaction>
</comment>
<evidence type="ECO:0000256" key="3">
    <source>
        <dbReference type="ARBA" id="ARBA00022692"/>
    </source>
</evidence>
<dbReference type="GO" id="GO:0015386">
    <property type="term" value="F:potassium:proton antiporter activity"/>
    <property type="evidence" value="ECO:0007669"/>
    <property type="project" value="TreeGrafter"/>
</dbReference>
<dbReference type="GO" id="GO:0051453">
    <property type="term" value="P:regulation of intracellular pH"/>
    <property type="evidence" value="ECO:0007669"/>
    <property type="project" value="TreeGrafter"/>
</dbReference>
<dbReference type="GO" id="GO:0005886">
    <property type="term" value="C:plasma membrane"/>
    <property type="evidence" value="ECO:0007669"/>
    <property type="project" value="TreeGrafter"/>
</dbReference>
<feature type="domain" description="Cation/H+ exchanger transmembrane" evidence="13">
    <location>
        <begin position="32"/>
        <end position="239"/>
    </location>
</feature>
<feature type="transmembrane region" description="Helical" evidence="12">
    <location>
        <begin position="413"/>
        <end position="439"/>
    </location>
</feature>
<evidence type="ECO:0000256" key="5">
    <source>
        <dbReference type="ARBA" id="ARBA00023053"/>
    </source>
</evidence>
<evidence type="ECO:0000256" key="6">
    <source>
        <dbReference type="ARBA" id="ARBA00023065"/>
    </source>
</evidence>
<keyword evidence="7 12" id="KW-0472">Membrane</keyword>
<evidence type="ECO:0000256" key="7">
    <source>
        <dbReference type="ARBA" id="ARBA00023136"/>
    </source>
</evidence>
<comment type="subcellular location">
    <subcellularLocation>
        <location evidence="1">Membrane</location>
        <topology evidence="1">Multi-pass membrane protein</topology>
    </subcellularLocation>
</comment>
<accession>A0A7S2WYN4</accession>
<dbReference type="Pfam" id="PF00999">
    <property type="entry name" value="Na_H_Exchanger"/>
    <property type="match status" value="2"/>
</dbReference>
<evidence type="ECO:0000256" key="11">
    <source>
        <dbReference type="SAM" id="MobiDB-lite"/>
    </source>
</evidence>
<evidence type="ECO:0000256" key="1">
    <source>
        <dbReference type="ARBA" id="ARBA00004141"/>
    </source>
</evidence>
<keyword evidence="4 12" id="KW-1133">Transmembrane helix</keyword>
<keyword evidence="5" id="KW-0915">Sodium</keyword>